<reference evidence="3 4" key="2">
    <citation type="submission" date="2024-07" db="EMBL/GenBank/DDBJ databases">
        <authorList>
            <person name="Akdeniz Z."/>
        </authorList>
    </citation>
    <scope>NUCLEOTIDE SEQUENCE [LARGE SCALE GENOMIC DNA]</scope>
</reference>
<keyword evidence="4" id="KW-1185">Reference proteome</keyword>
<evidence type="ECO:0000313" key="3">
    <source>
        <dbReference type="EMBL" id="CAL6104427.1"/>
    </source>
</evidence>
<gene>
    <name evidence="2" type="ORF">HINF_LOCUS1897</name>
    <name evidence="3" type="ORF">HINF_LOCUS72778</name>
</gene>
<evidence type="ECO:0000313" key="2">
    <source>
        <dbReference type="EMBL" id="CAI9914252.1"/>
    </source>
</evidence>
<evidence type="ECO:0000313" key="4">
    <source>
        <dbReference type="Proteomes" id="UP001642409"/>
    </source>
</evidence>
<protein>
    <submittedName>
        <fullName evidence="2">Uncharacterized protein</fullName>
    </submittedName>
</protein>
<accession>A0AA86N7E1</accession>
<organism evidence="2">
    <name type="scientific">Hexamita inflata</name>
    <dbReference type="NCBI Taxonomy" id="28002"/>
    <lineage>
        <taxon>Eukaryota</taxon>
        <taxon>Metamonada</taxon>
        <taxon>Diplomonadida</taxon>
        <taxon>Hexamitidae</taxon>
        <taxon>Hexamitinae</taxon>
        <taxon>Hexamita</taxon>
    </lineage>
</organism>
<evidence type="ECO:0000256" key="1">
    <source>
        <dbReference type="SAM" id="Coils"/>
    </source>
</evidence>
<keyword evidence="1" id="KW-0175">Coiled coil</keyword>
<reference evidence="2" key="1">
    <citation type="submission" date="2023-06" db="EMBL/GenBank/DDBJ databases">
        <authorList>
            <person name="Kurt Z."/>
        </authorList>
    </citation>
    <scope>NUCLEOTIDE SEQUENCE</scope>
</reference>
<comment type="caution">
    <text evidence="2">The sequence shown here is derived from an EMBL/GenBank/DDBJ whole genome shotgun (WGS) entry which is preliminary data.</text>
</comment>
<name>A0AA86N7E1_9EUKA</name>
<sequence>MSYGNKTKQELQLEINVLENKVDNLKFQLNHYKTMFHEAQAKILEIQNAFYIRDKDEQTKLKIKEDIPAILAYVQQLTDHQIETGHKMHATEQQKNMLLIRFLTSKVLYRQDILNFKFPCERTMYDYRLQVIQKNINIEAICGACFTSCVQRLKQYRKYHNILAKRKIPVIIATDGCYFNKKMKKDEEGNLTNVIEVIYDDNSVENYAINSGIVYLMVPLCEDLPPLLLFFQLHETGHASADTMNNLLAMKKQLSDNYFPCEGFAKDSDKYWAQHTTSAFEHISNNFYEKQNIDIYRLLSGVEHHLDIQDLLHLSKRIHYRHIKKPIKLQFKLDGLEYDFKKLKDIFNINPQCFQDKPNLKMIDDITLHFYSVKNIQILLERRNVDELFLVMIYFVLVYPLSTVFVKVNDLVFQQMVALSLVTLLRLVSLSTNIKAETVWADDLRNLGENNAKNITHLTFSDQIWMKEAIVSLAQILRLVKKYDSVFIVAVGSYMCENYFSVLRFLSHGNNSASKAEEIIVNKEVLDYCCYETGQDISGTKRSRSKTLVVRKSRILNSEELQYIDRISWAMIRVIDEDSCTNDEIRKLPGRDLKDMICEFVSSIYNENIITENFWHTNEERLVYEQNNRNVTGQGRTALVIQNSGKNDLE</sequence>
<dbReference type="AlphaFoldDB" id="A0AA86N7E1"/>
<dbReference type="Proteomes" id="UP001642409">
    <property type="component" value="Unassembled WGS sequence"/>
</dbReference>
<dbReference type="EMBL" id="CAXDID020000582">
    <property type="protein sequence ID" value="CAL6104427.1"/>
    <property type="molecule type" value="Genomic_DNA"/>
</dbReference>
<proteinExistence type="predicted"/>
<feature type="coiled-coil region" evidence="1">
    <location>
        <begin position="8"/>
        <end position="35"/>
    </location>
</feature>
<dbReference type="EMBL" id="CATOUU010000046">
    <property type="protein sequence ID" value="CAI9914252.1"/>
    <property type="molecule type" value="Genomic_DNA"/>
</dbReference>